<sequence length="384" mass="44163">MLCTGLWDETTLKKDASCNKICLVMAANYQKEKPVSHTYDYESTDSEESDEEGLTLLQRAEHVRKSQGMFETEVWFGEEADSATLMKECKKNPGHYNFRHVSDFRQHHLPREYKERKLHRAIKTCADLTVKLSVFFTSRDRPEKYPGSDRLYPFYQSRGNFQYRRGGTGWVWKVEEYGEGKKEKSGPCECQECKGSDNPHKVWWEIIIMTAAHVVFDESECIKTYVTFWDEMKSKHCPVKLKGHGMGDSSIAADRGMFMCVTHDADFCRKLRTLCKRRAELTGYCDDKFCTNDVRGLSVVISHPHMDKKRITLGYGIARVDEELASYYSYDADTCFGSSGGFVWAVGWGSHHGSVAPHSYGYEKNSDYLFSTSHNKSGWSWPLN</sequence>
<dbReference type="SUPFAM" id="SSF50494">
    <property type="entry name" value="Trypsin-like serine proteases"/>
    <property type="match status" value="1"/>
</dbReference>
<evidence type="ECO:0000313" key="2">
    <source>
        <dbReference type="RefSeq" id="XP_005096757.2"/>
    </source>
</evidence>
<keyword evidence="1" id="KW-1185">Reference proteome</keyword>
<accession>A0ABM0JLX6</accession>
<dbReference type="RefSeq" id="XP_005096757.2">
    <property type="nucleotide sequence ID" value="XM_005096700.3"/>
</dbReference>
<gene>
    <name evidence="2" type="primary">LOC101851797</name>
</gene>
<organism evidence="1 2">
    <name type="scientific">Aplysia californica</name>
    <name type="common">California sea hare</name>
    <dbReference type="NCBI Taxonomy" id="6500"/>
    <lineage>
        <taxon>Eukaryota</taxon>
        <taxon>Metazoa</taxon>
        <taxon>Spiralia</taxon>
        <taxon>Lophotrochozoa</taxon>
        <taxon>Mollusca</taxon>
        <taxon>Gastropoda</taxon>
        <taxon>Heterobranchia</taxon>
        <taxon>Euthyneura</taxon>
        <taxon>Tectipleura</taxon>
        <taxon>Aplysiida</taxon>
        <taxon>Aplysioidea</taxon>
        <taxon>Aplysiidae</taxon>
        <taxon>Aplysia</taxon>
    </lineage>
</organism>
<dbReference type="InterPro" id="IPR009003">
    <property type="entry name" value="Peptidase_S1_PA"/>
</dbReference>
<protein>
    <submittedName>
        <fullName evidence="2">Uncharacterized protein LOC101851797 isoform X1</fullName>
    </submittedName>
</protein>
<dbReference type="GeneID" id="101851797"/>
<proteinExistence type="predicted"/>
<reference evidence="2" key="1">
    <citation type="submission" date="2025-08" db="UniProtKB">
        <authorList>
            <consortium name="RefSeq"/>
        </authorList>
    </citation>
    <scope>IDENTIFICATION</scope>
</reference>
<evidence type="ECO:0000313" key="1">
    <source>
        <dbReference type="Proteomes" id="UP000694888"/>
    </source>
</evidence>
<name>A0ABM0JLX6_APLCA</name>
<dbReference type="Proteomes" id="UP000694888">
    <property type="component" value="Unplaced"/>
</dbReference>